<gene>
    <name evidence="5" type="primary">recX</name>
    <name evidence="9" type="ORF">INT08_10540</name>
</gene>
<accession>A0ABR9XU65</accession>
<feature type="domain" description="RecX first three-helical" evidence="8">
    <location>
        <begin position="12"/>
        <end position="51"/>
    </location>
</feature>
<evidence type="ECO:0000259" key="7">
    <source>
        <dbReference type="Pfam" id="PF21981"/>
    </source>
</evidence>
<evidence type="ECO:0000256" key="4">
    <source>
        <dbReference type="ARBA" id="ARBA00022490"/>
    </source>
</evidence>
<feature type="domain" description="RecX third three-helical" evidence="7">
    <location>
        <begin position="104"/>
        <end position="147"/>
    </location>
</feature>
<dbReference type="Pfam" id="PF21981">
    <property type="entry name" value="RecX_HTH3"/>
    <property type="match status" value="1"/>
</dbReference>
<evidence type="ECO:0000259" key="8">
    <source>
        <dbReference type="Pfam" id="PF21982"/>
    </source>
</evidence>
<dbReference type="PANTHER" id="PTHR33602">
    <property type="entry name" value="REGULATORY PROTEIN RECX FAMILY PROTEIN"/>
    <property type="match status" value="1"/>
</dbReference>
<reference evidence="9 10" key="1">
    <citation type="journal article" date="2020" name="Microorganisms">
        <title>Simultaneous Genome Sequencing of Prosthecochloris ethylica and Desulfuromonas acetoxidans within a Syntrophic Mixture Reveals Unique Pili and Protein Interactions.</title>
        <authorList>
            <person name="Kyndt J.A."/>
            <person name="Van Beeumen J.J."/>
            <person name="Meyer T.E."/>
        </authorList>
    </citation>
    <scope>NUCLEOTIDE SEQUENCE [LARGE SCALE GENOMIC DNA]</scope>
    <source>
        <strain evidence="9 10">N3</strain>
    </source>
</reference>
<dbReference type="HAMAP" id="MF_01114">
    <property type="entry name" value="RecX"/>
    <property type="match status" value="1"/>
</dbReference>
<dbReference type="InterPro" id="IPR053925">
    <property type="entry name" value="RecX_HTH_3rd"/>
</dbReference>
<dbReference type="Pfam" id="PF02631">
    <property type="entry name" value="RecX_HTH2"/>
    <property type="match status" value="1"/>
</dbReference>
<evidence type="ECO:0000256" key="2">
    <source>
        <dbReference type="ARBA" id="ARBA00009695"/>
    </source>
</evidence>
<protein>
    <recommendedName>
        <fullName evidence="3 5">Regulatory protein RecX</fullName>
    </recommendedName>
</protein>
<dbReference type="InterPro" id="IPR053924">
    <property type="entry name" value="RecX_HTH_2nd"/>
</dbReference>
<dbReference type="Proteomes" id="UP000619838">
    <property type="component" value="Unassembled WGS sequence"/>
</dbReference>
<keyword evidence="4 5" id="KW-0963">Cytoplasm</keyword>
<evidence type="ECO:0000313" key="9">
    <source>
        <dbReference type="EMBL" id="MBF0637606.1"/>
    </source>
</evidence>
<comment type="function">
    <text evidence="5">Modulates RecA activity.</text>
</comment>
<name>A0ABR9XU65_9CHLB</name>
<organism evidence="9 10">
    <name type="scientific">Prosthecochloris ethylica</name>
    <dbReference type="NCBI Taxonomy" id="2743976"/>
    <lineage>
        <taxon>Bacteria</taxon>
        <taxon>Pseudomonadati</taxon>
        <taxon>Chlorobiota</taxon>
        <taxon>Chlorobiia</taxon>
        <taxon>Chlorobiales</taxon>
        <taxon>Chlorobiaceae</taxon>
        <taxon>Prosthecochloris</taxon>
    </lineage>
</organism>
<evidence type="ECO:0000313" key="10">
    <source>
        <dbReference type="Proteomes" id="UP000619838"/>
    </source>
</evidence>
<evidence type="ECO:0000256" key="3">
    <source>
        <dbReference type="ARBA" id="ARBA00018111"/>
    </source>
</evidence>
<evidence type="ECO:0000256" key="5">
    <source>
        <dbReference type="HAMAP-Rule" id="MF_01114"/>
    </source>
</evidence>
<dbReference type="PANTHER" id="PTHR33602:SF1">
    <property type="entry name" value="REGULATORY PROTEIN RECX FAMILY PROTEIN"/>
    <property type="match status" value="1"/>
</dbReference>
<sequence length="155" mass="17964">MERQPEEDPQKALDQAIRLLGIREHSRSEIARKLRRNRYSEELIETTLERLEELSLLDDLSFARNFVRSRTRRKPSGYYKLRYELLQKGVAEEIAEQALGDLDSEAQCESAALKKLALLQGDTALKRRKLQAHLQNRGFDATTIRETLERVLSSP</sequence>
<keyword evidence="10" id="KW-1185">Reference proteome</keyword>
<comment type="caution">
    <text evidence="9">The sequence shown here is derived from an EMBL/GenBank/DDBJ whole genome shotgun (WGS) entry which is preliminary data.</text>
</comment>
<dbReference type="EMBL" id="JADGII010000029">
    <property type="protein sequence ID" value="MBF0637606.1"/>
    <property type="molecule type" value="Genomic_DNA"/>
</dbReference>
<dbReference type="InterPro" id="IPR003783">
    <property type="entry name" value="Regulatory_RecX"/>
</dbReference>
<evidence type="ECO:0000256" key="1">
    <source>
        <dbReference type="ARBA" id="ARBA00004496"/>
    </source>
</evidence>
<dbReference type="Gene3D" id="1.10.10.10">
    <property type="entry name" value="Winged helix-like DNA-binding domain superfamily/Winged helix DNA-binding domain"/>
    <property type="match status" value="2"/>
</dbReference>
<proteinExistence type="inferred from homology"/>
<comment type="similarity">
    <text evidence="2 5">Belongs to the RecX family.</text>
</comment>
<comment type="subcellular location">
    <subcellularLocation>
        <location evidence="1 5">Cytoplasm</location>
    </subcellularLocation>
</comment>
<feature type="domain" description="RecX second three-helical" evidence="6">
    <location>
        <begin position="58"/>
        <end position="99"/>
    </location>
</feature>
<evidence type="ECO:0000259" key="6">
    <source>
        <dbReference type="Pfam" id="PF02631"/>
    </source>
</evidence>
<dbReference type="InterPro" id="IPR053926">
    <property type="entry name" value="RecX_HTH_1st"/>
</dbReference>
<dbReference type="InterPro" id="IPR036388">
    <property type="entry name" value="WH-like_DNA-bd_sf"/>
</dbReference>
<dbReference type="Pfam" id="PF21982">
    <property type="entry name" value="RecX_HTH1"/>
    <property type="match status" value="1"/>
</dbReference>